<protein>
    <recommendedName>
        <fullName evidence="4">dihydroneopterin aldolase</fullName>
        <ecNumber evidence="4">4.1.2.25</ecNumber>
    </recommendedName>
    <alternativeName>
        <fullName evidence="8">7,8-dihydroneopterin aldolase</fullName>
    </alternativeName>
</protein>
<dbReference type="CDD" id="cd00534">
    <property type="entry name" value="DHNA_DHNTPE"/>
    <property type="match status" value="1"/>
</dbReference>
<reference evidence="10" key="1">
    <citation type="submission" date="2018-05" db="EMBL/GenBank/DDBJ databases">
        <authorList>
            <person name="Lanie J.A."/>
            <person name="Ng W.-L."/>
            <person name="Kazmierczak K.M."/>
            <person name="Andrzejewski T.M."/>
            <person name="Davidsen T.M."/>
            <person name="Wayne K.J."/>
            <person name="Tettelin H."/>
            <person name="Glass J.I."/>
            <person name="Rusch D."/>
            <person name="Podicherti R."/>
            <person name="Tsui H.-C.T."/>
            <person name="Winkler M.E."/>
        </authorList>
    </citation>
    <scope>NUCLEOTIDE SEQUENCE</scope>
</reference>
<dbReference type="GO" id="GO:0005737">
    <property type="term" value="C:cytoplasm"/>
    <property type="evidence" value="ECO:0007669"/>
    <property type="project" value="TreeGrafter"/>
</dbReference>
<dbReference type="InterPro" id="IPR043133">
    <property type="entry name" value="GTP-CH-I_C/QueF"/>
</dbReference>
<dbReference type="AlphaFoldDB" id="A0A382BBU1"/>
<keyword evidence="7" id="KW-0456">Lyase</keyword>
<dbReference type="Gene3D" id="3.30.1130.10">
    <property type="match status" value="1"/>
</dbReference>
<evidence type="ECO:0000256" key="4">
    <source>
        <dbReference type="ARBA" id="ARBA00013043"/>
    </source>
</evidence>
<dbReference type="EC" id="4.1.2.25" evidence="4"/>
<dbReference type="SMART" id="SM00905">
    <property type="entry name" value="FolB"/>
    <property type="match status" value="1"/>
</dbReference>
<evidence type="ECO:0000259" key="9">
    <source>
        <dbReference type="SMART" id="SM00905"/>
    </source>
</evidence>
<dbReference type="PANTHER" id="PTHR42844:SF1">
    <property type="entry name" value="DIHYDRONEOPTERIN ALDOLASE 1-RELATED"/>
    <property type="match status" value="1"/>
</dbReference>
<dbReference type="NCBIfam" id="TIGR00526">
    <property type="entry name" value="folB_dom"/>
    <property type="match status" value="1"/>
</dbReference>
<evidence type="ECO:0000256" key="1">
    <source>
        <dbReference type="ARBA" id="ARBA00001353"/>
    </source>
</evidence>
<feature type="domain" description="Dihydroneopterin aldolase/epimerase" evidence="9">
    <location>
        <begin position="4"/>
        <end position="114"/>
    </location>
</feature>
<dbReference type="GO" id="GO:0046656">
    <property type="term" value="P:folic acid biosynthetic process"/>
    <property type="evidence" value="ECO:0007669"/>
    <property type="project" value="UniProtKB-KW"/>
</dbReference>
<name>A0A382BBU1_9ZZZZ</name>
<organism evidence="10">
    <name type="scientific">marine metagenome</name>
    <dbReference type="NCBI Taxonomy" id="408172"/>
    <lineage>
        <taxon>unclassified sequences</taxon>
        <taxon>metagenomes</taxon>
        <taxon>ecological metagenomes</taxon>
    </lineage>
</organism>
<accession>A0A382BBU1</accession>
<dbReference type="PANTHER" id="PTHR42844">
    <property type="entry name" value="DIHYDRONEOPTERIN ALDOLASE 1-RELATED"/>
    <property type="match status" value="1"/>
</dbReference>
<comment type="similarity">
    <text evidence="3">Belongs to the DHNA family.</text>
</comment>
<dbReference type="EMBL" id="UINC01029110">
    <property type="protein sequence ID" value="SVB11290.1"/>
    <property type="molecule type" value="Genomic_DNA"/>
</dbReference>
<dbReference type="GO" id="GO:0016853">
    <property type="term" value="F:isomerase activity"/>
    <property type="evidence" value="ECO:0007669"/>
    <property type="project" value="UniProtKB-KW"/>
</dbReference>
<evidence type="ECO:0000256" key="8">
    <source>
        <dbReference type="ARBA" id="ARBA00032903"/>
    </source>
</evidence>
<evidence type="ECO:0000256" key="5">
    <source>
        <dbReference type="ARBA" id="ARBA00022909"/>
    </source>
</evidence>
<dbReference type="InterPro" id="IPR006156">
    <property type="entry name" value="Dihydroneopterin_aldolase"/>
</dbReference>
<evidence type="ECO:0000256" key="2">
    <source>
        <dbReference type="ARBA" id="ARBA00005013"/>
    </source>
</evidence>
<keyword evidence="6" id="KW-0413">Isomerase</keyword>
<evidence type="ECO:0000313" key="10">
    <source>
        <dbReference type="EMBL" id="SVB11290.1"/>
    </source>
</evidence>
<dbReference type="Pfam" id="PF02152">
    <property type="entry name" value="FolB"/>
    <property type="match status" value="1"/>
</dbReference>
<comment type="pathway">
    <text evidence="2">Cofactor biosynthesis; tetrahydrofolate biosynthesis; 2-amino-4-hydroxy-6-hydroxymethyl-7,8-dihydropteridine diphosphate from 7,8-dihydroneopterin triphosphate: step 3/4.</text>
</comment>
<gene>
    <name evidence="10" type="ORF">METZ01_LOCUS164144</name>
</gene>
<proteinExistence type="inferred from homology"/>
<dbReference type="SUPFAM" id="SSF55620">
    <property type="entry name" value="Tetrahydrobiopterin biosynthesis enzymes-like"/>
    <property type="match status" value="1"/>
</dbReference>
<comment type="catalytic activity">
    <reaction evidence="1">
        <text>7,8-dihydroneopterin = 6-hydroxymethyl-7,8-dihydropterin + glycolaldehyde</text>
        <dbReference type="Rhea" id="RHEA:10540"/>
        <dbReference type="ChEBI" id="CHEBI:17001"/>
        <dbReference type="ChEBI" id="CHEBI:17071"/>
        <dbReference type="ChEBI" id="CHEBI:44841"/>
        <dbReference type="EC" id="4.1.2.25"/>
    </reaction>
</comment>
<evidence type="ECO:0000256" key="7">
    <source>
        <dbReference type="ARBA" id="ARBA00023239"/>
    </source>
</evidence>
<evidence type="ECO:0000256" key="3">
    <source>
        <dbReference type="ARBA" id="ARBA00005708"/>
    </source>
</evidence>
<evidence type="ECO:0000256" key="6">
    <source>
        <dbReference type="ARBA" id="ARBA00023235"/>
    </source>
</evidence>
<dbReference type="GO" id="GO:0004150">
    <property type="term" value="F:dihydroneopterin aldolase activity"/>
    <property type="evidence" value="ECO:0007669"/>
    <property type="project" value="UniProtKB-EC"/>
</dbReference>
<dbReference type="InterPro" id="IPR006157">
    <property type="entry name" value="FolB_dom"/>
</dbReference>
<keyword evidence="5" id="KW-0289">Folate biosynthesis</keyword>
<sequence>MDTIFLHGLKVECVIGIWEWERRITQTLIFDLDIGFDTTAAAQSGTIEDTLSYREVAKRVTAYAQETRANLVETLAQGVADILLEEFGAPWCKVRVNKRGAVTGATDVGVVIERGSR</sequence>
<dbReference type="NCBIfam" id="TIGR00525">
    <property type="entry name" value="folB"/>
    <property type="match status" value="1"/>
</dbReference>
<dbReference type="FunFam" id="3.30.1130.10:FF:000002">
    <property type="entry name" value="7,8-dihydroneopterin aldolase"/>
    <property type="match status" value="1"/>
</dbReference>